<sequence>MQIRLDKYNDGLRLKVTVLSLLKVRLNPKGSLIFYYNTFRGLKSSSHFPKDQPRLITDPVLLKNPLRATQASLWLRKFDQISSLLPCPETRFRVARTYFPKADACFLLGCTD</sequence>
<gene>
    <name evidence="1" type="ORF">CDAR_236201</name>
</gene>
<evidence type="ECO:0000313" key="1">
    <source>
        <dbReference type="EMBL" id="GIY25993.1"/>
    </source>
</evidence>
<dbReference type="EMBL" id="BPLQ01006881">
    <property type="protein sequence ID" value="GIY25993.1"/>
    <property type="molecule type" value="Genomic_DNA"/>
</dbReference>
<dbReference type="Proteomes" id="UP001054837">
    <property type="component" value="Unassembled WGS sequence"/>
</dbReference>
<protein>
    <submittedName>
        <fullName evidence="1">Uncharacterized protein</fullName>
    </submittedName>
</protein>
<dbReference type="AlphaFoldDB" id="A0AAV4RVU0"/>
<organism evidence="1 2">
    <name type="scientific">Caerostris darwini</name>
    <dbReference type="NCBI Taxonomy" id="1538125"/>
    <lineage>
        <taxon>Eukaryota</taxon>
        <taxon>Metazoa</taxon>
        <taxon>Ecdysozoa</taxon>
        <taxon>Arthropoda</taxon>
        <taxon>Chelicerata</taxon>
        <taxon>Arachnida</taxon>
        <taxon>Araneae</taxon>
        <taxon>Araneomorphae</taxon>
        <taxon>Entelegynae</taxon>
        <taxon>Araneoidea</taxon>
        <taxon>Araneidae</taxon>
        <taxon>Caerostris</taxon>
    </lineage>
</organism>
<comment type="caution">
    <text evidence="1">The sequence shown here is derived from an EMBL/GenBank/DDBJ whole genome shotgun (WGS) entry which is preliminary data.</text>
</comment>
<keyword evidence="2" id="KW-1185">Reference proteome</keyword>
<accession>A0AAV4RVU0</accession>
<proteinExistence type="predicted"/>
<reference evidence="1 2" key="1">
    <citation type="submission" date="2021-06" db="EMBL/GenBank/DDBJ databases">
        <title>Caerostris darwini draft genome.</title>
        <authorList>
            <person name="Kono N."/>
            <person name="Arakawa K."/>
        </authorList>
    </citation>
    <scope>NUCLEOTIDE SEQUENCE [LARGE SCALE GENOMIC DNA]</scope>
</reference>
<evidence type="ECO:0000313" key="2">
    <source>
        <dbReference type="Proteomes" id="UP001054837"/>
    </source>
</evidence>
<name>A0AAV4RVU0_9ARAC</name>